<dbReference type="GO" id="GO:0032259">
    <property type="term" value="P:methylation"/>
    <property type="evidence" value="ECO:0007669"/>
    <property type="project" value="UniProtKB-KW"/>
</dbReference>
<dbReference type="NCBIfam" id="TIGR00027">
    <property type="entry name" value="mthyl_TIGR00027"/>
    <property type="match status" value="1"/>
</dbReference>
<evidence type="ECO:0000256" key="6">
    <source>
        <dbReference type="RuleBase" id="RU362030"/>
    </source>
</evidence>
<dbReference type="EMBL" id="NGAF01000007">
    <property type="protein sequence ID" value="OXR44172.1"/>
    <property type="molecule type" value="Genomic_DNA"/>
</dbReference>
<proteinExistence type="inferred from homology"/>
<dbReference type="InterPro" id="IPR029063">
    <property type="entry name" value="SAM-dependent_MTases_sf"/>
</dbReference>
<protein>
    <recommendedName>
        <fullName evidence="6">S-adenosyl-L-methionine-dependent methyltransferase</fullName>
        <ecNumber evidence="6">2.1.1.-</ecNumber>
    </recommendedName>
</protein>
<dbReference type="InterPro" id="IPR007213">
    <property type="entry name" value="Ppm1/Ppm2/Tcmp"/>
</dbReference>
<comment type="caution">
    <text evidence="7">The sequence shown here is derived from an EMBL/GenBank/DDBJ whole genome shotgun (WGS) entry which is preliminary data.</text>
</comment>
<keyword evidence="3 6" id="KW-0489">Methyltransferase</keyword>
<evidence type="ECO:0000256" key="2">
    <source>
        <dbReference type="ARBA" id="ARBA00008138"/>
    </source>
</evidence>
<keyword evidence="8" id="KW-1185">Reference proteome</keyword>
<evidence type="ECO:0000313" key="7">
    <source>
        <dbReference type="EMBL" id="OXR44172.1"/>
    </source>
</evidence>
<dbReference type="AlphaFoldDB" id="A0A231H5Y2"/>
<reference evidence="7 8" key="1">
    <citation type="submission" date="2017-07" db="EMBL/GenBank/DDBJ databases">
        <title>First draft Genome Sequence of Nocardia cerradoensis isolated from human infection.</title>
        <authorList>
            <person name="Carrasco G."/>
        </authorList>
    </citation>
    <scope>NUCLEOTIDE SEQUENCE [LARGE SCALE GENOMIC DNA]</scope>
    <source>
        <strain evidence="7 8">CNM20130759</strain>
    </source>
</reference>
<dbReference type="SUPFAM" id="SSF53335">
    <property type="entry name" value="S-adenosyl-L-methionine-dependent methyltransferases"/>
    <property type="match status" value="1"/>
</dbReference>
<accession>A0A231H5Y2</accession>
<dbReference type="PANTHER" id="PTHR43619:SF2">
    <property type="entry name" value="S-ADENOSYL-L-METHIONINE-DEPENDENT METHYLTRANSFERASES SUPERFAMILY PROTEIN"/>
    <property type="match status" value="1"/>
</dbReference>
<evidence type="ECO:0000256" key="4">
    <source>
        <dbReference type="ARBA" id="ARBA00022679"/>
    </source>
</evidence>
<dbReference type="EC" id="2.1.1.-" evidence="6"/>
<sequence>MIGTEPSRTAMMAAAARAAHLLIDSEPYLFRDTMASALLGPHAEELIGYHLHHGDHPLLAAVRAQATVRSHWTEQRLAESAAAQYVVLGAGLDSFGYRGPADGIRIFEVDHPGTQRWKREILAIGDIRPVGDVVFVPVDFERDELPRQLAEAGFDRERPAVVSWLGVSMYLTTEAIGATLAALSGLASGSELVMEYMLDPALRDGNGHAYAESVQPVTSAQGEPWLSTFTPETLDAVLRRYGFTTVEHISHRAAVPAGWWERADALQPVDLCRLAHARIGG</sequence>
<dbReference type="PANTHER" id="PTHR43619">
    <property type="entry name" value="S-ADENOSYL-L-METHIONINE-DEPENDENT METHYLTRANSFERASE YKTD-RELATED"/>
    <property type="match status" value="1"/>
</dbReference>
<keyword evidence="5 6" id="KW-0949">S-adenosyl-L-methionine</keyword>
<comment type="function">
    <text evidence="1 6">Exhibits S-adenosyl-L-methionine-dependent methyltransferase activity.</text>
</comment>
<dbReference type="Pfam" id="PF04072">
    <property type="entry name" value="LCM"/>
    <property type="match status" value="1"/>
</dbReference>
<organism evidence="7 8">
    <name type="scientific">Nocardia cerradoensis</name>
    <dbReference type="NCBI Taxonomy" id="85688"/>
    <lineage>
        <taxon>Bacteria</taxon>
        <taxon>Bacillati</taxon>
        <taxon>Actinomycetota</taxon>
        <taxon>Actinomycetes</taxon>
        <taxon>Mycobacteriales</taxon>
        <taxon>Nocardiaceae</taxon>
        <taxon>Nocardia</taxon>
    </lineage>
</organism>
<name>A0A231H5Y2_9NOCA</name>
<dbReference type="GO" id="GO:0008168">
    <property type="term" value="F:methyltransferase activity"/>
    <property type="evidence" value="ECO:0007669"/>
    <property type="project" value="UniProtKB-UniRule"/>
</dbReference>
<evidence type="ECO:0000256" key="5">
    <source>
        <dbReference type="ARBA" id="ARBA00022691"/>
    </source>
</evidence>
<evidence type="ECO:0000256" key="1">
    <source>
        <dbReference type="ARBA" id="ARBA00003907"/>
    </source>
</evidence>
<keyword evidence="4 7" id="KW-0808">Transferase</keyword>
<evidence type="ECO:0000313" key="8">
    <source>
        <dbReference type="Proteomes" id="UP000215506"/>
    </source>
</evidence>
<dbReference type="RefSeq" id="WP_223273519.1">
    <property type="nucleotide sequence ID" value="NZ_NGAF01000007.1"/>
</dbReference>
<dbReference type="InterPro" id="IPR011610">
    <property type="entry name" value="SAM_mthyl_Trfase_ML2640-like"/>
</dbReference>
<comment type="similarity">
    <text evidence="2 6">Belongs to the UPF0677 family.</text>
</comment>
<dbReference type="Gene3D" id="3.40.50.150">
    <property type="entry name" value="Vaccinia Virus protein VP39"/>
    <property type="match status" value="1"/>
</dbReference>
<dbReference type="Proteomes" id="UP000215506">
    <property type="component" value="Unassembled WGS sequence"/>
</dbReference>
<gene>
    <name evidence="7" type="ORF">B7C42_03732</name>
</gene>
<evidence type="ECO:0000256" key="3">
    <source>
        <dbReference type="ARBA" id="ARBA00022603"/>
    </source>
</evidence>